<keyword evidence="5" id="KW-1185">Reference proteome</keyword>
<dbReference type="InterPro" id="IPR022435">
    <property type="entry name" value="Surface-anchored_actinobac"/>
</dbReference>
<organism evidence="4 5">
    <name type="scientific">Streptomyces halstedii</name>
    <dbReference type="NCBI Taxonomy" id="1944"/>
    <lineage>
        <taxon>Bacteria</taxon>
        <taxon>Bacillati</taxon>
        <taxon>Actinomycetota</taxon>
        <taxon>Actinomycetes</taxon>
        <taxon>Kitasatosporales</taxon>
        <taxon>Streptomycetaceae</taxon>
        <taxon>Streptomyces</taxon>
    </lineage>
</organism>
<evidence type="ECO:0000313" key="5">
    <source>
        <dbReference type="Proteomes" id="UP000735541"/>
    </source>
</evidence>
<dbReference type="EMBL" id="JAHUVW010000002">
    <property type="protein sequence ID" value="MBV7673480.1"/>
    <property type="molecule type" value="Genomic_DNA"/>
</dbReference>
<keyword evidence="2" id="KW-0812">Transmembrane</keyword>
<dbReference type="RefSeq" id="WP_228873027.1">
    <property type="nucleotide sequence ID" value="NZ_JAHUVW010000002.1"/>
</dbReference>
<feature type="region of interest" description="Disordered" evidence="1">
    <location>
        <begin position="496"/>
        <end position="567"/>
    </location>
</feature>
<feature type="transmembrane region" description="Helical" evidence="2">
    <location>
        <begin position="575"/>
        <end position="595"/>
    </location>
</feature>
<sequence length="611" mass="59845">MAATKKSRWAAVGVVGSVALAGLAPTAWAEAPGNPVPDQAVPAPRVLFSLEREDLSLELTPGQAASGAADLVLGAADKTSVPADGAYAPLGRPGEDIWLLDGGETGAAAPQWDTTAIPADRLAGDGLHWALTGLEGPGDVKVIAAGHDGTAAGRDGASAGRVGTAGGPDEATSGPDEATSGPDGAASGPDGATSAGDAEAAPEVLFDSTDGLPDVRPLPAAEHGDLLWAFTEPGKYRISSRATAELAGGHNASADTVWTVQVTDEESAAPRTGTGGGDPTAEPVSRTGPAAEARTVASRTEKAAGDPVADEKTVIDDGHVDAVAAKMVDGELRALFKDSRDPSDIVWREPSSVVLHVNPQAKEKVPAGDTYAFLGTAGSDFWLIPQVQKQGVVWAGWNTEALGGSDLKGPIDMKLTKVEGPGTLAIWETAGLGGAQVLYNSADGLPDTQKVSLGVHAHANWGFSEEGTYGVTFQLSGTLANGKPSTDTRTYTFAVGDVDPNAVTPGGGGSDGGSTGGSGGSGPTGGGSAGSGAGGTGSADPATGGGGSADGTGGGGPADGTGGEGSLAHTGAGSALTLGLGAGALLLGGGAALVIGRASRRGTTEGPAAQY</sequence>
<evidence type="ECO:0000256" key="1">
    <source>
        <dbReference type="SAM" id="MobiDB-lite"/>
    </source>
</evidence>
<feature type="region of interest" description="Disordered" evidence="1">
    <location>
        <begin position="151"/>
        <end position="197"/>
    </location>
</feature>
<dbReference type="Proteomes" id="UP000735541">
    <property type="component" value="Unassembled WGS sequence"/>
</dbReference>
<evidence type="ECO:0000313" key="4">
    <source>
        <dbReference type="EMBL" id="MBV7673480.1"/>
    </source>
</evidence>
<dbReference type="NCBIfam" id="NF038134">
    <property type="entry name" value="choice_anch_M"/>
    <property type="match status" value="1"/>
</dbReference>
<evidence type="ECO:0000256" key="3">
    <source>
        <dbReference type="SAM" id="SignalP"/>
    </source>
</evidence>
<comment type="caution">
    <text evidence="4">The sequence shown here is derived from an EMBL/GenBank/DDBJ whole genome shotgun (WGS) entry which is preliminary data.</text>
</comment>
<accession>A0ABS6TYY1</accession>
<feature type="region of interest" description="Disordered" evidence="1">
    <location>
        <begin position="266"/>
        <end position="312"/>
    </location>
</feature>
<dbReference type="NCBIfam" id="TIGR03769">
    <property type="entry name" value="P_ac_wall_RPT"/>
    <property type="match status" value="2"/>
</dbReference>
<feature type="compositionally biased region" description="Gly residues" evidence="1">
    <location>
        <begin position="505"/>
        <end position="565"/>
    </location>
</feature>
<name>A0ABS6TYY1_STRHA</name>
<feature type="compositionally biased region" description="Basic and acidic residues" evidence="1">
    <location>
        <begin position="299"/>
        <end position="312"/>
    </location>
</feature>
<feature type="signal peptide" evidence="3">
    <location>
        <begin position="1"/>
        <end position="29"/>
    </location>
</feature>
<keyword evidence="2" id="KW-1133">Transmembrane helix</keyword>
<gene>
    <name evidence="4" type="ORF">STHAL_28945</name>
</gene>
<reference evidence="4 5" key="1">
    <citation type="submission" date="2021-07" db="EMBL/GenBank/DDBJ databases">
        <title>Sequencing Streptomyces halstedii LGO-A4 genome an citrus endophytic actinomycete.</title>
        <authorList>
            <person name="Samborskyy M."/>
            <person name="Scott N."/>
            <person name="Deglau R."/>
            <person name="Dickens S."/>
            <person name="Oliveira L.G."/>
        </authorList>
    </citation>
    <scope>NUCLEOTIDE SEQUENCE [LARGE SCALE GENOMIC DNA]</scope>
    <source>
        <strain evidence="4 5">LGO-A4</strain>
    </source>
</reference>
<evidence type="ECO:0000256" key="2">
    <source>
        <dbReference type="SAM" id="Phobius"/>
    </source>
</evidence>
<feature type="compositionally biased region" description="Low complexity" evidence="1">
    <location>
        <begin position="180"/>
        <end position="197"/>
    </location>
</feature>
<proteinExistence type="predicted"/>
<keyword evidence="2" id="KW-0472">Membrane</keyword>
<protein>
    <submittedName>
        <fullName evidence="4">Choice-of-anchor M domain-containing protein</fullName>
    </submittedName>
</protein>
<feature type="chain" id="PRO_5047094898" evidence="3">
    <location>
        <begin position="30"/>
        <end position="611"/>
    </location>
</feature>
<keyword evidence="3" id="KW-0732">Signal</keyword>